<sequence>MISLLLIIIVAVGLITFLISTYNRLVMLENNSQKAFANIDVVLKQRADEVPNLVRTVKATALNENTILKELVALRSQYLSTKENDQKMKIADSIDGKLKSFLITVESYPEIKASQSFLELQKRLSELEDIIADRREYFNDSINLYNTGIEVFPDFIFAKMMNYRKKEMLQFSDSEKQNNTITL</sequence>
<evidence type="ECO:0000256" key="4">
    <source>
        <dbReference type="ARBA" id="ARBA00022989"/>
    </source>
</evidence>
<evidence type="ECO:0000313" key="7">
    <source>
        <dbReference type="Proteomes" id="UP000198769"/>
    </source>
</evidence>
<evidence type="ECO:0000256" key="1">
    <source>
        <dbReference type="ARBA" id="ARBA00004167"/>
    </source>
</evidence>
<comment type="similarity">
    <text evidence="2">Belongs to the LemA family.</text>
</comment>
<evidence type="ECO:0000313" key="6">
    <source>
        <dbReference type="EMBL" id="SFN92871.1"/>
    </source>
</evidence>
<protein>
    <submittedName>
        <fullName evidence="6">LemA protein</fullName>
    </submittedName>
</protein>
<evidence type="ECO:0000256" key="5">
    <source>
        <dbReference type="ARBA" id="ARBA00023136"/>
    </source>
</evidence>
<evidence type="ECO:0000256" key="3">
    <source>
        <dbReference type="ARBA" id="ARBA00022692"/>
    </source>
</evidence>
<dbReference type="PANTHER" id="PTHR34478:SF1">
    <property type="entry name" value="PROTEIN LEMA"/>
    <property type="match status" value="1"/>
</dbReference>
<dbReference type="EMBL" id="FOVD01000011">
    <property type="protein sequence ID" value="SFN92871.1"/>
    <property type="molecule type" value="Genomic_DNA"/>
</dbReference>
<gene>
    <name evidence="6" type="ORF">SAMN05421594_4761</name>
</gene>
<dbReference type="PANTHER" id="PTHR34478">
    <property type="entry name" value="PROTEIN LEMA"/>
    <property type="match status" value="1"/>
</dbReference>
<dbReference type="Pfam" id="PF04011">
    <property type="entry name" value="LemA"/>
    <property type="match status" value="1"/>
</dbReference>
<keyword evidence="4" id="KW-1133">Transmembrane helix</keyword>
<dbReference type="Gene3D" id="1.20.1440.20">
    <property type="entry name" value="LemA-like domain"/>
    <property type="match status" value="1"/>
</dbReference>
<comment type="subcellular location">
    <subcellularLocation>
        <location evidence="1">Membrane</location>
        <topology evidence="1">Single-pass membrane protein</topology>
    </subcellularLocation>
</comment>
<dbReference type="AlphaFoldDB" id="A0A1I5D1V8"/>
<keyword evidence="7" id="KW-1185">Reference proteome</keyword>
<keyword evidence="5" id="KW-0472">Membrane</keyword>
<dbReference type="Proteomes" id="UP000198769">
    <property type="component" value="Unassembled WGS sequence"/>
</dbReference>
<dbReference type="OrthoDB" id="9804152at2"/>
<reference evidence="7" key="1">
    <citation type="submission" date="2016-10" db="EMBL/GenBank/DDBJ databases">
        <authorList>
            <person name="Varghese N."/>
            <person name="Submissions S."/>
        </authorList>
    </citation>
    <scope>NUCLEOTIDE SEQUENCE [LARGE SCALE GENOMIC DNA]</scope>
    <source>
        <strain evidence="7">DSM 25575</strain>
    </source>
</reference>
<accession>A0A1I5D1V8</accession>
<dbReference type="InterPro" id="IPR023353">
    <property type="entry name" value="LemA-like_dom_sf"/>
</dbReference>
<proteinExistence type="inferred from homology"/>
<organism evidence="6 7">
    <name type="scientific">Chryseobacterium oleae</name>
    <dbReference type="NCBI Taxonomy" id="491207"/>
    <lineage>
        <taxon>Bacteria</taxon>
        <taxon>Pseudomonadati</taxon>
        <taxon>Bacteroidota</taxon>
        <taxon>Flavobacteriia</taxon>
        <taxon>Flavobacteriales</taxon>
        <taxon>Weeksellaceae</taxon>
        <taxon>Chryseobacterium group</taxon>
        <taxon>Chryseobacterium</taxon>
    </lineage>
</organism>
<evidence type="ECO:0000256" key="2">
    <source>
        <dbReference type="ARBA" id="ARBA00008854"/>
    </source>
</evidence>
<keyword evidence="3" id="KW-0812">Transmembrane</keyword>
<dbReference type="InterPro" id="IPR007156">
    <property type="entry name" value="MamQ_LemA"/>
</dbReference>
<dbReference type="RefSeq" id="WP_090027663.1">
    <property type="nucleotide sequence ID" value="NZ_FOVD01000011.1"/>
</dbReference>
<dbReference type="SUPFAM" id="SSF140478">
    <property type="entry name" value="LemA-like"/>
    <property type="match status" value="1"/>
</dbReference>
<name>A0A1I5D1V8_CHROL</name>
<dbReference type="GO" id="GO:0016020">
    <property type="term" value="C:membrane"/>
    <property type="evidence" value="ECO:0007669"/>
    <property type="project" value="UniProtKB-SubCell"/>
</dbReference>